<keyword evidence="1" id="KW-0812">Transmembrane</keyword>
<organism evidence="2 3">
    <name type="scientific">Sphingopyxis terrae subsp. terrae NBRC 15098</name>
    <dbReference type="NCBI Taxonomy" id="1219058"/>
    <lineage>
        <taxon>Bacteria</taxon>
        <taxon>Pseudomonadati</taxon>
        <taxon>Pseudomonadota</taxon>
        <taxon>Alphaproteobacteria</taxon>
        <taxon>Sphingomonadales</taxon>
        <taxon>Sphingomonadaceae</taxon>
        <taxon>Sphingopyxis</taxon>
    </lineage>
</organism>
<accession>A0A142VWH4</accession>
<dbReference type="AlphaFoldDB" id="A0A142VWH4"/>
<protein>
    <recommendedName>
        <fullName evidence="4">DUF4345 domain-containing protein</fullName>
    </recommendedName>
</protein>
<reference evidence="2 3" key="2">
    <citation type="journal article" date="2016" name="Genome Announc.">
        <title>Complete Genome Sequence of Sphingopyxis terrae Strain 203-1 (NBRC 111660), a Polyethylene Glycol Degrader.</title>
        <authorList>
            <person name="Ohtsubo Y."/>
            <person name="Nonoyama S."/>
            <person name="Nagata Y."/>
            <person name="Numata M."/>
            <person name="Tsuchikane K."/>
            <person name="Hosoyama A."/>
            <person name="Yamazoe A."/>
            <person name="Tsuda M."/>
            <person name="Fujita N."/>
            <person name="Kawai F."/>
        </authorList>
    </citation>
    <scope>NUCLEOTIDE SEQUENCE [LARGE SCALE GENOMIC DNA]</scope>
    <source>
        <strain evidence="2 3">203-1</strain>
    </source>
</reference>
<sequence>MVNWVLRGAVLLWALLFFIVGIRGVLNPASFTETFGIIADGVAANTVRADMSAFFLVAAGGAALGGLLRGWSRALLVPAALYGTALVGRLIGVASGDMVNGGIVQAMIIEALSVGLMITAYYMLSRASAAASGVEISS</sequence>
<dbReference type="EMBL" id="CP013342">
    <property type="protein sequence ID" value="AMU93637.1"/>
    <property type="molecule type" value="Genomic_DNA"/>
</dbReference>
<dbReference type="Proteomes" id="UP000076234">
    <property type="component" value="Chromosome"/>
</dbReference>
<keyword evidence="1" id="KW-0472">Membrane</keyword>
<feature type="transmembrane region" description="Helical" evidence="1">
    <location>
        <begin position="52"/>
        <end position="68"/>
    </location>
</feature>
<feature type="transmembrane region" description="Helical" evidence="1">
    <location>
        <begin position="75"/>
        <end position="96"/>
    </location>
</feature>
<keyword evidence="1" id="KW-1133">Transmembrane helix</keyword>
<evidence type="ECO:0000256" key="1">
    <source>
        <dbReference type="SAM" id="Phobius"/>
    </source>
</evidence>
<evidence type="ECO:0000313" key="3">
    <source>
        <dbReference type="Proteomes" id="UP000076234"/>
    </source>
</evidence>
<gene>
    <name evidence="2" type="ORF">AOA14_03330</name>
</gene>
<dbReference type="STRING" id="1219058.AOA14_03330"/>
<proteinExistence type="predicted"/>
<feature type="transmembrane region" description="Helical" evidence="1">
    <location>
        <begin position="102"/>
        <end position="124"/>
    </location>
</feature>
<evidence type="ECO:0008006" key="4">
    <source>
        <dbReference type="Google" id="ProtNLM"/>
    </source>
</evidence>
<dbReference type="KEGG" id="ster:AOA14_03330"/>
<dbReference type="RefSeq" id="WP_062900749.1">
    <property type="nucleotide sequence ID" value="NZ_CP013342.1"/>
</dbReference>
<evidence type="ECO:0000313" key="2">
    <source>
        <dbReference type="EMBL" id="AMU93637.1"/>
    </source>
</evidence>
<reference evidence="3" key="1">
    <citation type="submission" date="2015-11" db="EMBL/GenBank/DDBJ databases">
        <title>Complete genome sequence of a polyethylene glycol-degrading strain Sphingopyxis terrae strain 203-1 (NBRC 15098).</title>
        <authorList>
            <person name="Yoshiyuki O."/>
            <person name="Shouta N."/>
            <person name="Nagata Y."/>
            <person name="Numata M."/>
            <person name="Tsuchikane K."/>
            <person name="Hosoyama A."/>
            <person name="Yamazoe A."/>
            <person name="Tsuda M."/>
            <person name="Fujita N."/>
            <person name="Kawai F."/>
        </authorList>
    </citation>
    <scope>NUCLEOTIDE SEQUENCE [LARGE SCALE GENOMIC DNA]</scope>
    <source>
        <strain evidence="3">203-1</strain>
    </source>
</reference>
<name>A0A142VWH4_9SPHN</name>